<organism evidence="2 3">
    <name type="scientific">Candidatus Kuenenbacteria bacterium CG_4_8_14_3_um_filter_39_15</name>
    <dbReference type="NCBI Taxonomy" id="1974615"/>
    <lineage>
        <taxon>Bacteria</taxon>
        <taxon>Candidatus Kueneniibacteriota</taxon>
    </lineage>
</organism>
<evidence type="ECO:0000313" key="2">
    <source>
        <dbReference type="EMBL" id="PIW95464.1"/>
    </source>
</evidence>
<evidence type="ECO:0000256" key="1">
    <source>
        <dbReference type="SAM" id="MobiDB-lite"/>
    </source>
</evidence>
<comment type="caution">
    <text evidence="2">The sequence shown here is derived from an EMBL/GenBank/DDBJ whole genome shotgun (WGS) entry which is preliminary data.</text>
</comment>
<accession>A0A2M7IKY3</accession>
<dbReference type="InterPro" id="IPR037229">
    <property type="entry name" value="Ribosomal_bL35_sf"/>
</dbReference>
<dbReference type="GO" id="GO:0005840">
    <property type="term" value="C:ribosome"/>
    <property type="evidence" value="ECO:0007669"/>
    <property type="project" value="UniProtKB-KW"/>
</dbReference>
<dbReference type="GO" id="GO:0003735">
    <property type="term" value="F:structural constituent of ribosome"/>
    <property type="evidence" value="ECO:0007669"/>
    <property type="project" value="InterPro"/>
</dbReference>
<dbReference type="Proteomes" id="UP000229931">
    <property type="component" value="Unassembled WGS sequence"/>
</dbReference>
<feature type="non-terminal residue" evidence="2">
    <location>
        <position position="43"/>
    </location>
</feature>
<dbReference type="EMBL" id="PFHP01000067">
    <property type="protein sequence ID" value="PIW95464.1"/>
    <property type="molecule type" value="Genomic_DNA"/>
</dbReference>
<dbReference type="GO" id="GO:0006412">
    <property type="term" value="P:translation"/>
    <property type="evidence" value="ECO:0007669"/>
    <property type="project" value="InterPro"/>
</dbReference>
<protein>
    <submittedName>
        <fullName evidence="2">50S ribosomal protein L35</fullName>
    </submittedName>
</protein>
<evidence type="ECO:0000313" key="3">
    <source>
        <dbReference type="Proteomes" id="UP000229931"/>
    </source>
</evidence>
<dbReference type="AlphaFoldDB" id="A0A2M7IKY3"/>
<sequence>MQRKSKTIKSFSKRFKITKSGKVKKIKQSQNHFNAKATGKATR</sequence>
<reference evidence="3" key="1">
    <citation type="submission" date="2017-09" db="EMBL/GenBank/DDBJ databases">
        <title>Depth-based differentiation of microbial function through sediment-hosted aquifers and enrichment of novel symbionts in the deep terrestrial subsurface.</title>
        <authorList>
            <person name="Probst A.J."/>
            <person name="Ladd B."/>
            <person name="Jarett J.K."/>
            <person name="Geller-Mcgrath D.E."/>
            <person name="Sieber C.M.K."/>
            <person name="Emerson J.B."/>
            <person name="Anantharaman K."/>
            <person name="Thomas B.C."/>
            <person name="Malmstrom R."/>
            <person name="Stieglmeier M."/>
            <person name="Klingl A."/>
            <person name="Woyke T."/>
            <person name="Ryan C.M."/>
            <person name="Banfield J.F."/>
        </authorList>
    </citation>
    <scope>NUCLEOTIDE SEQUENCE [LARGE SCALE GENOMIC DNA]</scope>
</reference>
<feature type="region of interest" description="Disordered" evidence="1">
    <location>
        <begin position="19"/>
        <end position="43"/>
    </location>
</feature>
<name>A0A2M7IKY3_9BACT</name>
<keyword evidence="2" id="KW-0687">Ribonucleoprotein</keyword>
<proteinExistence type="predicted"/>
<dbReference type="InterPro" id="IPR001706">
    <property type="entry name" value="Ribosomal_bL35"/>
</dbReference>
<dbReference type="Gene3D" id="4.10.410.60">
    <property type="match status" value="1"/>
</dbReference>
<dbReference type="SUPFAM" id="SSF143034">
    <property type="entry name" value="L35p-like"/>
    <property type="match status" value="1"/>
</dbReference>
<keyword evidence="2" id="KW-0689">Ribosomal protein</keyword>
<gene>
    <name evidence="2" type="ORF">COZ84_03340</name>
</gene>
<dbReference type="PRINTS" id="PR00064">
    <property type="entry name" value="RIBOSOMALL35"/>
</dbReference>